<dbReference type="PROSITE" id="PS50850">
    <property type="entry name" value="MFS"/>
    <property type="match status" value="1"/>
</dbReference>
<keyword evidence="6" id="KW-0539">Nucleus</keyword>
<keyword evidence="3 7" id="KW-0812">Transmembrane</keyword>
<feature type="transmembrane region" description="Helical" evidence="7">
    <location>
        <begin position="204"/>
        <end position="224"/>
    </location>
</feature>
<organism evidence="9 10">
    <name type="scientific">Diplodia seriata</name>
    <dbReference type="NCBI Taxonomy" id="420778"/>
    <lineage>
        <taxon>Eukaryota</taxon>
        <taxon>Fungi</taxon>
        <taxon>Dikarya</taxon>
        <taxon>Ascomycota</taxon>
        <taxon>Pezizomycotina</taxon>
        <taxon>Dothideomycetes</taxon>
        <taxon>Dothideomycetes incertae sedis</taxon>
        <taxon>Botryosphaeriales</taxon>
        <taxon>Botryosphaeriaceae</taxon>
        <taxon>Diplodia</taxon>
    </lineage>
</organism>
<dbReference type="InterPro" id="IPR007219">
    <property type="entry name" value="XnlR_reg_dom"/>
</dbReference>
<keyword evidence="5 7" id="KW-0472">Membrane</keyword>
<dbReference type="GO" id="GO:0008270">
    <property type="term" value="F:zinc ion binding"/>
    <property type="evidence" value="ECO:0007669"/>
    <property type="project" value="InterPro"/>
</dbReference>
<evidence type="ECO:0000256" key="3">
    <source>
        <dbReference type="ARBA" id="ARBA00022692"/>
    </source>
</evidence>
<dbReference type="Gene3D" id="1.20.1250.20">
    <property type="entry name" value="MFS general substrate transporter like domains"/>
    <property type="match status" value="2"/>
</dbReference>
<evidence type="ECO:0000256" key="7">
    <source>
        <dbReference type="SAM" id="Phobius"/>
    </source>
</evidence>
<dbReference type="EMBL" id="MSZU01000074">
    <property type="protein sequence ID" value="OMP88552.1"/>
    <property type="molecule type" value="Genomic_DNA"/>
</dbReference>
<comment type="subcellular location">
    <subcellularLocation>
        <location evidence="1">Membrane</location>
        <topology evidence="1">Multi-pass membrane protein</topology>
    </subcellularLocation>
</comment>
<sequence>MPSSVDDEKLGAEFREYANDNSTQVTVRNKTEAALVRKLDCFIAPVMMLLMLISYLDRGNIGFAATQGMAEDIGLKGSELNTAVSVFYIFYILAEFPTSLLVKRLQFNRVIPTITSCWGVVCLCTGFVHSFASLVVTRILLGFFEGCLFPSMTLFLCNWYKREELAVRVSYLFIASALSGAFGGLLAWAILYMDGVSGYPGWRWLYIIEGIITVVWAGVCIFVVPKNYETAYFLNDGDKAVMKQRAELMEAYSGGSGRYGKKDIKEAASDIKSWAHGLIQIAVVTILYGFGTFLPIIIKNGFHYSTVQAQYLVIPVNLWGAIVYAVGAFLSDRYQTRFWPLIVCAPFGIAGYAICLAPVSAGVQYFATYLIATACFLCTGGNIETDLMQTAQALLMLMAMATWAKHKEILREAFAIQSILATLVRDDGLHSSPYPADISWEAWTQQESRTRTKFIVFCFFNLHCIVYNIPPLILNSELKMRLPSSAAEFKASSAAEWHEARKRTSSSSSSSPSPTTTPDFQAALRRLFSRGGDGRAITECNSSLGNYILIHALIQHIFFARQTARCHFPTTTSTTTTPTGDLSPDDISSLEHALRAWQHGWRLAPESSLDPLSPTGPVAFNSTALLRLAYIRLNIDTGPGRALDTRDPYAVARALRDWSPAGAFARNSNAPKLVRAVLHAAHALSIPVKIGVRLVARTQSFVWSIQHSLCSLECAFLLSKWLDAVGGRREGSGQQALSEDERRIVGLVKSLLDETEFAVGGEEDEDLGSRRMTRRLNAGVLRVWATVFRGAQTWALVDVIGSSLNIYADMLEEEEPG</sequence>
<dbReference type="InterPro" id="IPR011701">
    <property type="entry name" value="MFS"/>
</dbReference>
<accession>A0A1S8BLY2</accession>
<dbReference type="OrthoDB" id="2962993at2759"/>
<evidence type="ECO:0000256" key="6">
    <source>
        <dbReference type="ARBA" id="ARBA00023242"/>
    </source>
</evidence>
<feature type="transmembrane region" description="Helical" evidence="7">
    <location>
        <begin position="114"/>
        <end position="132"/>
    </location>
</feature>
<keyword evidence="4 7" id="KW-1133">Transmembrane helix</keyword>
<dbReference type="GO" id="GO:0016020">
    <property type="term" value="C:membrane"/>
    <property type="evidence" value="ECO:0007669"/>
    <property type="project" value="UniProtKB-SubCell"/>
</dbReference>
<dbReference type="InterPro" id="IPR036259">
    <property type="entry name" value="MFS_trans_sf"/>
</dbReference>
<reference evidence="9 10" key="1">
    <citation type="submission" date="2017-01" db="EMBL/GenBank/DDBJ databases">
        <title>Draft genome sequence of Diplodia seriata F98.1, a fungal species involved in grapevine trunk diseases.</title>
        <authorList>
            <person name="Robert-Siegwald G."/>
            <person name="Vallet J."/>
            <person name="Abou-Mansour E."/>
            <person name="Xu J."/>
            <person name="Rey P."/>
            <person name="Bertsch C."/>
            <person name="Rego C."/>
            <person name="Larignon P."/>
            <person name="Fontaine F."/>
            <person name="Lebrun M.-H."/>
        </authorList>
    </citation>
    <scope>NUCLEOTIDE SEQUENCE [LARGE SCALE GENOMIC DNA]</scope>
    <source>
        <strain evidence="9 10">F98.1</strain>
    </source>
</reference>
<protein>
    <submittedName>
        <fullName evidence="9">Putative transporter</fullName>
    </submittedName>
</protein>
<dbReference type="PANTHER" id="PTHR43791:SF24">
    <property type="entry name" value="NICOTINIC ACID PLASMA MEMBRANE TRANSPORTER"/>
    <property type="match status" value="1"/>
</dbReference>
<dbReference type="SUPFAM" id="SSF103473">
    <property type="entry name" value="MFS general substrate transporter"/>
    <property type="match status" value="1"/>
</dbReference>
<name>A0A1S8BLY2_9PEZI</name>
<dbReference type="AlphaFoldDB" id="A0A1S8BLY2"/>
<dbReference type="GO" id="GO:0022857">
    <property type="term" value="F:transmembrane transporter activity"/>
    <property type="evidence" value="ECO:0007669"/>
    <property type="project" value="InterPro"/>
</dbReference>
<evidence type="ECO:0000313" key="9">
    <source>
        <dbReference type="EMBL" id="OMP88552.1"/>
    </source>
</evidence>
<gene>
    <name evidence="9" type="ORF">BK809_0005271</name>
</gene>
<dbReference type="GO" id="GO:0006351">
    <property type="term" value="P:DNA-templated transcription"/>
    <property type="evidence" value="ECO:0007669"/>
    <property type="project" value="InterPro"/>
</dbReference>
<evidence type="ECO:0000313" key="10">
    <source>
        <dbReference type="Proteomes" id="UP000190776"/>
    </source>
</evidence>
<dbReference type="FunFam" id="1.20.1250.20:FF:000057">
    <property type="entry name" value="MFS general substrate transporter"/>
    <property type="match status" value="1"/>
</dbReference>
<dbReference type="CDD" id="cd12148">
    <property type="entry name" value="fungal_TF_MHR"/>
    <property type="match status" value="1"/>
</dbReference>
<comment type="caution">
    <text evidence="9">The sequence shown here is derived from an EMBL/GenBank/DDBJ whole genome shotgun (WGS) entry which is preliminary data.</text>
</comment>
<evidence type="ECO:0000259" key="8">
    <source>
        <dbReference type="PROSITE" id="PS50850"/>
    </source>
</evidence>
<dbReference type="InterPro" id="IPR020846">
    <property type="entry name" value="MFS_dom"/>
</dbReference>
<feature type="domain" description="Major facilitator superfamily (MFS) profile" evidence="8">
    <location>
        <begin position="43"/>
        <end position="479"/>
    </location>
</feature>
<dbReference type="Proteomes" id="UP000190776">
    <property type="component" value="Unassembled WGS sequence"/>
</dbReference>
<evidence type="ECO:0000256" key="2">
    <source>
        <dbReference type="ARBA" id="ARBA00022448"/>
    </source>
</evidence>
<feature type="transmembrane region" description="Helical" evidence="7">
    <location>
        <begin position="310"/>
        <end position="331"/>
    </location>
</feature>
<feature type="transmembrane region" description="Helical" evidence="7">
    <location>
        <begin position="278"/>
        <end position="298"/>
    </location>
</feature>
<feature type="transmembrane region" description="Helical" evidence="7">
    <location>
        <begin position="454"/>
        <end position="474"/>
    </location>
</feature>
<evidence type="ECO:0000256" key="5">
    <source>
        <dbReference type="ARBA" id="ARBA00023136"/>
    </source>
</evidence>
<feature type="transmembrane region" description="Helical" evidence="7">
    <location>
        <begin position="83"/>
        <end position="102"/>
    </location>
</feature>
<evidence type="ECO:0000256" key="4">
    <source>
        <dbReference type="ARBA" id="ARBA00022989"/>
    </source>
</evidence>
<dbReference type="Pfam" id="PF04082">
    <property type="entry name" value="Fungal_trans"/>
    <property type="match status" value="1"/>
</dbReference>
<dbReference type="PANTHER" id="PTHR43791">
    <property type="entry name" value="PERMEASE-RELATED"/>
    <property type="match status" value="1"/>
</dbReference>
<dbReference type="GO" id="GO:0003677">
    <property type="term" value="F:DNA binding"/>
    <property type="evidence" value="ECO:0007669"/>
    <property type="project" value="InterPro"/>
</dbReference>
<feature type="transmembrane region" description="Helical" evidence="7">
    <location>
        <begin position="39"/>
        <end position="56"/>
    </location>
</feature>
<dbReference type="Pfam" id="PF07690">
    <property type="entry name" value="MFS_1"/>
    <property type="match status" value="1"/>
</dbReference>
<keyword evidence="2" id="KW-0813">Transport</keyword>
<proteinExistence type="predicted"/>
<feature type="transmembrane region" description="Helical" evidence="7">
    <location>
        <begin position="338"/>
        <end position="359"/>
    </location>
</feature>
<feature type="transmembrane region" description="Helical" evidence="7">
    <location>
        <begin position="365"/>
        <end position="383"/>
    </location>
</feature>
<feature type="transmembrane region" description="Helical" evidence="7">
    <location>
        <begin position="169"/>
        <end position="192"/>
    </location>
</feature>
<feature type="transmembrane region" description="Helical" evidence="7">
    <location>
        <begin position="138"/>
        <end position="157"/>
    </location>
</feature>
<evidence type="ECO:0000256" key="1">
    <source>
        <dbReference type="ARBA" id="ARBA00004141"/>
    </source>
</evidence>